<dbReference type="InterPro" id="IPR029063">
    <property type="entry name" value="SAM-dependent_MTases_sf"/>
</dbReference>
<dbReference type="PANTHER" id="PTHR43542:SF1">
    <property type="entry name" value="METHYLTRANSFERASE"/>
    <property type="match status" value="1"/>
</dbReference>
<dbReference type="PROSITE" id="PS00092">
    <property type="entry name" value="N6_MTASE"/>
    <property type="match status" value="1"/>
</dbReference>
<accession>A0ABS9MNM3</accession>
<organism evidence="3 4">
    <name type="scientific">Mesosutterella porci</name>
    <dbReference type="NCBI Taxonomy" id="2915351"/>
    <lineage>
        <taxon>Bacteria</taxon>
        <taxon>Pseudomonadati</taxon>
        <taxon>Pseudomonadota</taxon>
        <taxon>Betaproteobacteria</taxon>
        <taxon>Burkholderiales</taxon>
        <taxon>Sutterellaceae</taxon>
        <taxon>Mesosutterella</taxon>
    </lineage>
</organism>
<keyword evidence="1 3" id="KW-0489">Methyltransferase</keyword>
<dbReference type="Gene3D" id="3.40.50.150">
    <property type="entry name" value="Vaccinia Virus protein VP39"/>
    <property type="match status" value="1"/>
</dbReference>
<comment type="caution">
    <text evidence="3">The sequence shown here is derived from an EMBL/GenBank/DDBJ whole genome shotgun (WGS) entry which is preliminary data.</text>
</comment>
<evidence type="ECO:0000256" key="2">
    <source>
        <dbReference type="ARBA" id="ARBA00022679"/>
    </source>
</evidence>
<protein>
    <submittedName>
        <fullName evidence="3">RsmD family RNA methyltransferase</fullName>
    </submittedName>
</protein>
<dbReference type="PIRSF" id="PIRSF004553">
    <property type="entry name" value="CHP00095"/>
    <property type="match status" value="1"/>
</dbReference>
<evidence type="ECO:0000256" key="1">
    <source>
        <dbReference type="ARBA" id="ARBA00022603"/>
    </source>
</evidence>
<dbReference type="SUPFAM" id="SSF53335">
    <property type="entry name" value="S-adenosyl-L-methionine-dependent methyltransferases"/>
    <property type="match status" value="1"/>
</dbReference>
<dbReference type="InterPro" id="IPR002052">
    <property type="entry name" value="DNA_methylase_N6_adenine_CS"/>
</dbReference>
<dbReference type="PANTHER" id="PTHR43542">
    <property type="entry name" value="METHYLTRANSFERASE"/>
    <property type="match status" value="1"/>
</dbReference>
<evidence type="ECO:0000313" key="3">
    <source>
        <dbReference type="EMBL" id="MCG5030221.1"/>
    </source>
</evidence>
<evidence type="ECO:0000313" key="4">
    <source>
        <dbReference type="Proteomes" id="UP001297600"/>
    </source>
</evidence>
<keyword evidence="2" id="KW-0808">Transferase</keyword>
<dbReference type="GO" id="GO:0032259">
    <property type="term" value="P:methylation"/>
    <property type="evidence" value="ECO:0007669"/>
    <property type="project" value="UniProtKB-KW"/>
</dbReference>
<keyword evidence="4" id="KW-1185">Reference proteome</keyword>
<dbReference type="RefSeq" id="WP_237977876.1">
    <property type="nucleotide sequence ID" value="NZ_JAKNCT010000002.1"/>
</dbReference>
<reference evidence="3 4" key="1">
    <citation type="submission" date="2022-02" db="EMBL/GenBank/DDBJ databases">
        <title>Mesosutterella porci, a novel member of the family Sutterellaceae from pig feces.</title>
        <authorList>
            <person name="Wylensek D."/>
            <person name="Clavel T."/>
        </authorList>
    </citation>
    <scope>NUCLEOTIDE SEQUENCE [LARGE SCALE GENOMIC DNA]</scope>
    <source>
        <strain evidence="4">oilRF-744-wt-GAM-9</strain>
    </source>
</reference>
<dbReference type="CDD" id="cd02440">
    <property type="entry name" value="AdoMet_MTases"/>
    <property type="match status" value="1"/>
</dbReference>
<dbReference type="GO" id="GO:0008168">
    <property type="term" value="F:methyltransferase activity"/>
    <property type="evidence" value="ECO:0007669"/>
    <property type="project" value="UniProtKB-KW"/>
</dbReference>
<sequence length="189" mass="20674">MRIGSGKWKRTPLPVMDLEGLRPTGSRIRETVFDWMRFLLGDFSGKKALDMFAGSGALGLEFASRGGSAVLIEKDRRNAAALSEVVRRLHALSEVSVVCGDSLSACQRWPDGNFDVIFIDPPFSSGLHEPALQAVRRLLTPGGLVYYETPAELEEPLPSGWRALRQGVSGAVDYRILSRAPEAEEGESK</sequence>
<dbReference type="Proteomes" id="UP001297600">
    <property type="component" value="Unassembled WGS sequence"/>
</dbReference>
<gene>
    <name evidence="3" type="ORF">MAF45_01955</name>
</gene>
<dbReference type="Pfam" id="PF03602">
    <property type="entry name" value="Cons_hypoth95"/>
    <property type="match status" value="1"/>
</dbReference>
<name>A0ABS9MNM3_9BURK</name>
<dbReference type="EMBL" id="JAKNCT010000002">
    <property type="protein sequence ID" value="MCG5030221.1"/>
    <property type="molecule type" value="Genomic_DNA"/>
</dbReference>
<proteinExistence type="predicted"/>
<dbReference type="InterPro" id="IPR004398">
    <property type="entry name" value="RNA_MeTrfase_RsmD"/>
</dbReference>